<dbReference type="NCBIfam" id="TIGR01785">
    <property type="entry name" value="TonB-hemin"/>
    <property type="match status" value="1"/>
</dbReference>
<dbReference type="InterPro" id="IPR036942">
    <property type="entry name" value="Beta-barrel_TonB_sf"/>
</dbReference>
<dbReference type="EMBL" id="JAHHGZ010000010">
    <property type="protein sequence ID" value="MBW4668104.1"/>
    <property type="molecule type" value="Genomic_DNA"/>
</dbReference>
<comment type="subcellular location">
    <subcellularLocation>
        <location evidence="1 10">Cell outer membrane</location>
        <topology evidence="1 10">Multi-pass membrane protein</topology>
    </subcellularLocation>
</comment>
<reference evidence="15" key="2">
    <citation type="journal article" date="2022" name="Microbiol. Resour. Announc.">
        <title>Metagenome Sequencing to Explore Phylogenomics of Terrestrial Cyanobacteria.</title>
        <authorList>
            <person name="Ward R.D."/>
            <person name="Stajich J.E."/>
            <person name="Johansen J.R."/>
            <person name="Huntemann M."/>
            <person name="Clum A."/>
            <person name="Foster B."/>
            <person name="Foster B."/>
            <person name="Roux S."/>
            <person name="Palaniappan K."/>
            <person name="Varghese N."/>
            <person name="Mukherjee S."/>
            <person name="Reddy T.B.K."/>
            <person name="Daum C."/>
            <person name="Copeland A."/>
            <person name="Chen I.A."/>
            <person name="Ivanova N.N."/>
            <person name="Kyrpides N.C."/>
            <person name="Shapiro N."/>
            <person name="Eloe-Fadrosh E.A."/>
            <person name="Pietrasiak N."/>
        </authorList>
    </citation>
    <scope>NUCLEOTIDE SEQUENCE</scope>
    <source>
        <strain evidence="15">GSE-NOS-MK-12-04C</strain>
    </source>
</reference>
<dbReference type="GO" id="GO:0009279">
    <property type="term" value="C:cell outer membrane"/>
    <property type="evidence" value="ECO:0007669"/>
    <property type="project" value="UniProtKB-SubCell"/>
</dbReference>
<dbReference type="CDD" id="cd01347">
    <property type="entry name" value="ligand_gated_channel"/>
    <property type="match status" value="1"/>
</dbReference>
<dbReference type="Gene3D" id="2.170.130.10">
    <property type="entry name" value="TonB-dependent receptor, plug domain"/>
    <property type="match status" value="1"/>
</dbReference>
<proteinExistence type="inferred from homology"/>
<dbReference type="InterPro" id="IPR000531">
    <property type="entry name" value="Beta-barrel_TonB"/>
</dbReference>
<gene>
    <name evidence="15" type="ORF">KME60_11945</name>
</gene>
<keyword evidence="7 10" id="KW-0472">Membrane</keyword>
<dbReference type="InterPro" id="IPR037066">
    <property type="entry name" value="Plug_dom_sf"/>
</dbReference>
<keyword evidence="2 10" id="KW-0813">Transport</keyword>
<dbReference type="GO" id="GO:0015232">
    <property type="term" value="F:heme transmembrane transporter activity"/>
    <property type="evidence" value="ECO:0007669"/>
    <property type="project" value="InterPro"/>
</dbReference>
<dbReference type="GO" id="GO:0015344">
    <property type="term" value="F:siderophore uptake transmembrane transporter activity"/>
    <property type="evidence" value="ECO:0007669"/>
    <property type="project" value="TreeGrafter"/>
</dbReference>
<keyword evidence="4 10" id="KW-0812">Transmembrane</keyword>
<dbReference type="PANTHER" id="PTHR30069">
    <property type="entry name" value="TONB-DEPENDENT OUTER MEMBRANE RECEPTOR"/>
    <property type="match status" value="1"/>
</dbReference>
<evidence type="ECO:0000256" key="6">
    <source>
        <dbReference type="ARBA" id="ARBA00023077"/>
    </source>
</evidence>
<evidence type="ECO:0000313" key="16">
    <source>
        <dbReference type="Proteomes" id="UP000729701"/>
    </source>
</evidence>
<accession>A0A951QKH5</accession>
<feature type="domain" description="TonB-dependent receptor-like beta-barrel" evidence="13">
    <location>
        <begin position="304"/>
        <end position="751"/>
    </location>
</feature>
<dbReference type="Proteomes" id="UP000729701">
    <property type="component" value="Unassembled WGS sequence"/>
</dbReference>
<dbReference type="PROSITE" id="PS52016">
    <property type="entry name" value="TONB_DEPENDENT_REC_3"/>
    <property type="match status" value="1"/>
</dbReference>
<feature type="domain" description="TonB-dependent receptor plug" evidence="14">
    <location>
        <begin position="109"/>
        <end position="214"/>
    </location>
</feature>
<keyword evidence="5 12" id="KW-0732">Signal</keyword>
<evidence type="ECO:0000256" key="12">
    <source>
        <dbReference type="SAM" id="SignalP"/>
    </source>
</evidence>
<evidence type="ECO:0000256" key="10">
    <source>
        <dbReference type="PROSITE-ProRule" id="PRU01360"/>
    </source>
</evidence>
<keyword evidence="3 10" id="KW-1134">Transmembrane beta strand</keyword>
<sequence length="790" mass="87251">MRLSLMLLSIMLLPFYVNKAAHAESNTAQNNNIPQLSEIELPSTSAQLLTQEADSTSDKAETELQRKCRIIAKKNPSKVPKECQKKVENKPEEADIEITVTGTKTPRNIQDTPGTITVIDDKEIENNFVEDIKDLTRYEPGVSVRNRPTRSGNSSINIRGIEGNRVLIQVDGVRVPDIYSATNRDSVNFDSLKKVEILRGPASALYGSDAIGGVVSYTTKDPQDFLDVFNKPFYFSGKASYDSADRGLGETITLAGGDSKLSGLLQYTRKDRSETENRGRIEPNPQEIDSNNFLGKVVFAPNESNTFKLTGEFFESNTNTNVISSLGLNSFTRATNTSFVAKDYSKRGRVSLSHDYTNPSSSLFQKSRWQLNYQDSDATENVNNGLINSRNQSLLRLDDNSFKQQNFGGEAQFESNFSTGNVEHRLVYGIDLSNTATSRFRDRTEINNTTATTTKTVGGELFPQKTLPDTDTLRGGIFVQDEIAFAGGKVTLIPAIRYDYYQLSVQKDSLFANSNTSGYDVKDFSASSISPRLGIIAKITPELSAFAQYSRGFKSPPYDSAAIAFTNFGAGYTVLPNADLKPETSNNYEIGLKGAFNQSNFSLTGFLSSYENFIDTVSTGTVAIGGRNFSQFQNRNTKGAQIYGVEAKGEYRFSNNPNGLSLFGALAYAVGDNLETDKPLDSIDPFKAVVGLRYRSPQDVWGGELASTFVAPKDRVSDTSFFKPEGYATVDLRGYYNINPNTTLNVGIFNLFDTRYTEWADVRGVNKTDRFLDLYTQPGINIAASLTVRF</sequence>
<organism evidence="15 16">
    <name type="scientific">Cyanomargarita calcarea GSE-NOS-MK-12-04C</name>
    <dbReference type="NCBI Taxonomy" id="2839659"/>
    <lineage>
        <taxon>Bacteria</taxon>
        <taxon>Bacillati</taxon>
        <taxon>Cyanobacteriota</taxon>
        <taxon>Cyanophyceae</taxon>
        <taxon>Nostocales</taxon>
        <taxon>Cyanomargaritaceae</taxon>
        <taxon>Cyanomargarita</taxon>
    </lineage>
</organism>
<feature type="signal peptide" evidence="12">
    <location>
        <begin position="1"/>
        <end position="23"/>
    </location>
</feature>
<comment type="caution">
    <text evidence="15">The sequence shown here is derived from an EMBL/GenBank/DDBJ whole genome shotgun (WGS) entry which is preliminary data.</text>
</comment>
<evidence type="ECO:0000256" key="3">
    <source>
        <dbReference type="ARBA" id="ARBA00022452"/>
    </source>
</evidence>
<dbReference type="InterPro" id="IPR012910">
    <property type="entry name" value="Plug_dom"/>
</dbReference>
<evidence type="ECO:0000259" key="14">
    <source>
        <dbReference type="Pfam" id="PF07715"/>
    </source>
</evidence>
<evidence type="ECO:0000259" key="13">
    <source>
        <dbReference type="Pfam" id="PF00593"/>
    </source>
</evidence>
<protein>
    <submittedName>
        <fullName evidence="15">TonB-dependent hemoglobin/transferrin/lactoferrin family receptor</fullName>
    </submittedName>
</protein>
<name>A0A951QKH5_9CYAN</name>
<comment type="similarity">
    <text evidence="10 11">Belongs to the TonB-dependent receptor family.</text>
</comment>
<reference evidence="15" key="1">
    <citation type="submission" date="2021-05" db="EMBL/GenBank/DDBJ databases">
        <authorList>
            <person name="Pietrasiak N."/>
            <person name="Ward R."/>
            <person name="Stajich J.E."/>
            <person name="Kurbessoian T."/>
        </authorList>
    </citation>
    <scope>NUCLEOTIDE SEQUENCE</scope>
    <source>
        <strain evidence="15">GSE-NOS-MK-12-04C</strain>
    </source>
</reference>
<dbReference type="AlphaFoldDB" id="A0A951QKH5"/>
<dbReference type="InterPro" id="IPR010949">
    <property type="entry name" value="TonB_Hb/transfer/lactofer_rcpt"/>
</dbReference>
<dbReference type="Pfam" id="PF00593">
    <property type="entry name" value="TonB_dep_Rec_b-barrel"/>
    <property type="match status" value="1"/>
</dbReference>
<evidence type="ECO:0000256" key="1">
    <source>
        <dbReference type="ARBA" id="ARBA00004571"/>
    </source>
</evidence>
<evidence type="ECO:0000313" key="15">
    <source>
        <dbReference type="EMBL" id="MBW4668104.1"/>
    </source>
</evidence>
<evidence type="ECO:0000256" key="5">
    <source>
        <dbReference type="ARBA" id="ARBA00022729"/>
    </source>
</evidence>
<keyword evidence="9 10" id="KW-0998">Cell outer membrane</keyword>
<evidence type="ECO:0000256" key="11">
    <source>
        <dbReference type="RuleBase" id="RU003357"/>
    </source>
</evidence>
<dbReference type="NCBIfam" id="TIGR01786">
    <property type="entry name" value="TonB-hemlactrns"/>
    <property type="match status" value="1"/>
</dbReference>
<evidence type="ECO:0000256" key="2">
    <source>
        <dbReference type="ARBA" id="ARBA00022448"/>
    </source>
</evidence>
<dbReference type="Pfam" id="PF07715">
    <property type="entry name" value="Plug"/>
    <property type="match status" value="1"/>
</dbReference>
<dbReference type="PANTHER" id="PTHR30069:SF29">
    <property type="entry name" value="HEMOGLOBIN AND HEMOGLOBIN-HAPTOGLOBIN-BINDING PROTEIN 1-RELATED"/>
    <property type="match status" value="1"/>
</dbReference>
<evidence type="ECO:0000256" key="9">
    <source>
        <dbReference type="ARBA" id="ARBA00023237"/>
    </source>
</evidence>
<dbReference type="Gene3D" id="2.40.170.20">
    <property type="entry name" value="TonB-dependent receptor, beta-barrel domain"/>
    <property type="match status" value="1"/>
</dbReference>
<dbReference type="InterPro" id="IPR039426">
    <property type="entry name" value="TonB-dep_rcpt-like"/>
</dbReference>
<dbReference type="SUPFAM" id="SSF56935">
    <property type="entry name" value="Porins"/>
    <property type="match status" value="1"/>
</dbReference>
<keyword evidence="6 11" id="KW-0798">TonB box</keyword>
<evidence type="ECO:0000256" key="4">
    <source>
        <dbReference type="ARBA" id="ARBA00022692"/>
    </source>
</evidence>
<feature type="chain" id="PRO_5037170824" evidence="12">
    <location>
        <begin position="24"/>
        <end position="790"/>
    </location>
</feature>
<evidence type="ECO:0000256" key="8">
    <source>
        <dbReference type="ARBA" id="ARBA00023170"/>
    </source>
</evidence>
<dbReference type="InterPro" id="IPR011276">
    <property type="entry name" value="TonB_haem/Hb_rcpt"/>
</dbReference>
<evidence type="ECO:0000256" key="7">
    <source>
        <dbReference type="ARBA" id="ARBA00023136"/>
    </source>
</evidence>
<dbReference type="GO" id="GO:0044718">
    <property type="term" value="P:siderophore transmembrane transport"/>
    <property type="evidence" value="ECO:0007669"/>
    <property type="project" value="TreeGrafter"/>
</dbReference>
<keyword evidence="8 15" id="KW-0675">Receptor</keyword>